<evidence type="ECO:0000256" key="2">
    <source>
        <dbReference type="ARBA" id="ARBA00022737"/>
    </source>
</evidence>
<accession>A0AAV8SZ18</accession>
<feature type="domain" description="CTLH" evidence="3">
    <location>
        <begin position="93"/>
        <end position="136"/>
    </location>
</feature>
<dbReference type="Proteomes" id="UP001159364">
    <property type="component" value="Linkage Group LG07"/>
</dbReference>
<evidence type="ECO:0000313" key="5">
    <source>
        <dbReference type="Proteomes" id="UP001159364"/>
    </source>
</evidence>
<keyword evidence="5" id="KW-1185">Reference proteome</keyword>
<comment type="caution">
    <text evidence="4">The sequence shown here is derived from an EMBL/GenBank/DDBJ whole genome shotgun (WGS) entry which is preliminary data.</text>
</comment>
<dbReference type="PANTHER" id="PTHR22838:SF6">
    <property type="entry name" value="WD REPEAT-CONTAINING PROTEIN 26 HOMOLOG"/>
    <property type="match status" value="1"/>
</dbReference>
<evidence type="ECO:0000313" key="4">
    <source>
        <dbReference type="EMBL" id="KAJ8759240.1"/>
    </source>
</evidence>
<organism evidence="4 5">
    <name type="scientific">Erythroxylum novogranatense</name>
    <dbReference type="NCBI Taxonomy" id="1862640"/>
    <lineage>
        <taxon>Eukaryota</taxon>
        <taxon>Viridiplantae</taxon>
        <taxon>Streptophyta</taxon>
        <taxon>Embryophyta</taxon>
        <taxon>Tracheophyta</taxon>
        <taxon>Spermatophyta</taxon>
        <taxon>Magnoliopsida</taxon>
        <taxon>eudicotyledons</taxon>
        <taxon>Gunneridae</taxon>
        <taxon>Pentapetalae</taxon>
        <taxon>rosids</taxon>
        <taxon>fabids</taxon>
        <taxon>Malpighiales</taxon>
        <taxon>Erythroxylaceae</taxon>
        <taxon>Erythroxylum</taxon>
    </lineage>
</organism>
<evidence type="ECO:0000259" key="3">
    <source>
        <dbReference type="PROSITE" id="PS50897"/>
    </source>
</evidence>
<name>A0AAV8SZ18_9ROSI</name>
<dbReference type="InterPro" id="IPR006595">
    <property type="entry name" value="CTLH_C"/>
</dbReference>
<dbReference type="PROSITE" id="PS50897">
    <property type="entry name" value="CTLH"/>
    <property type="match status" value="1"/>
</dbReference>
<dbReference type="AlphaFoldDB" id="A0AAV8SZ18"/>
<proteinExistence type="predicted"/>
<keyword evidence="1" id="KW-0853">WD repeat</keyword>
<protein>
    <recommendedName>
        <fullName evidence="3">CTLH domain-containing protein</fullName>
    </recommendedName>
</protein>
<dbReference type="EMBL" id="JAIWQS010000007">
    <property type="protein sequence ID" value="KAJ8759240.1"/>
    <property type="molecule type" value="Genomic_DNA"/>
</dbReference>
<evidence type="ECO:0000256" key="1">
    <source>
        <dbReference type="ARBA" id="ARBA00022574"/>
    </source>
</evidence>
<reference evidence="4 5" key="1">
    <citation type="submission" date="2021-09" db="EMBL/GenBank/DDBJ databases">
        <title>Genomic insights and catalytic innovation underlie evolution of tropane alkaloids biosynthesis.</title>
        <authorList>
            <person name="Wang Y.-J."/>
            <person name="Tian T."/>
            <person name="Huang J.-P."/>
            <person name="Huang S.-X."/>
        </authorList>
    </citation>
    <scope>NUCLEOTIDE SEQUENCE [LARGE SCALE GENOMIC DNA]</scope>
    <source>
        <strain evidence="4">KIB-2018</strain>
        <tissue evidence="4">Leaf</tissue>
    </source>
</reference>
<sequence length="349" mass="39082">MKKREESSRIATTKGKTAKLFLPFGPKNLPTIHGHCLNLSSIKIVPITKSLSSIGFLFPIGNSSISRYLSGGGFENSIAPIQVEIVGTASDGREWEECVGTLSTTDLWDGETIKLATFLLLEQKFLDLLKMVKVNDTMRTVREEIVPLGVNMTRVSELSSCLIAHPERLISGQDVGGANSRLQIVEKLKNLLPPSILVPGKILEHLLEMTFYVQPNYCRFHNIPNSNMSLCSDYQCGRNYILSETLQDLFKKPPKRSDSLLLFTAIRTLKGLVENHQARINLSATFLKECSFLRTGDPSTKKYRYQEYCGIDKYYIARKKPSQVDAPIFSHELKLMGEANSSIFSQSVI</sequence>
<gene>
    <name evidence="4" type="ORF">K2173_006760</name>
</gene>
<dbReference type="PANTHER" id="PTHR22838">
    <property type="entry name" value="WD REPEAT PROTEIN 26-RELATED"/>
    <property type="match status" value="1"/>
</dbReference>
<keyword evidence="2" id="KW-0677">Repeat</keyword>
<dbReference type="InterPro" id="IPR051350">
    <property type="entry name" value="WD_repeat-ST_regulator"/>
</dbReference>